<proteinExistence type="predicted"/>
<dbReference type="EMBL" id="SZPZ01000001">
    <property type="protein sequence ID" value="TKK81819.1"/>
    <property type="molecule type" value="Genomic_DNA"/>
</dbReference>
<dbReference type="RefSeq" id="WP_137252526.1">
    <property type="nucleotide sequence ID" value="NZ_JBHSPQ010000004.1"/>
</dbReference>
<protein>
    <submittedName>
        <fullName evidence="1">Uncharacterized protein</fullName>
    </submittedName>
</protein>
<name>A0A4U3M1G7_9ACTN</name>
<evidence type="ECO:0000313" key="1">
    <source>
        <dbReference type="EMBL" id="TKK81819.1"/>
    </source>
</evidence>
<accession>A0A4U3M1G7</accession>
<reference evidence="1 2" key="1">
    <citation type="submission" date="2019-04" db="EMBL/GenBank/DDBJ databases">
        <title>Kribbella sp. NEAU-THZ 27 nov., a novel actinomycete isolated from soil.</title>
        <authorList>
            <person name="Duan L."/>
        </authorList>
    </citation>
    <scope>NUCLEOTIDE SEQUENCE [LARGE SCALE GENOMIC DNA]</scope>
    <source>
        <strain evidence="2">NEAU-THZ27</strain>
    </source>
</reference>
<sequence>MTDASETDRLVNTDVSKLTPTELKAHLEAVDRHMKDLLRAERDLLEANAEALANHPALQARLDTLRTKPLDS</sequence>
<gene>
    <name evidence="1" type="ORF">FDA38_03050</name>
</gene>
<dbReference type="Proteomes" id="UP000305836">
    <property type="component" value="Unassembled WGS sequence"/>
</dbReference>
<keyword evidence="2" id="KW-1185">Reference proteome</keyword>
<evidence type="ECO:0000313" key="2">
    <source>
        <dbReference type="Proteomes" id="UP000305836"/>
    </source>
</evidence>
<dbReference type="OrthoDB" id="3830371at2"/>
<comment type="caution">
    <text evidence="1">The sequence shown here is derived from an EMBL/GenBank/DDBJ whole genome shotgun (WGS) entry which is preliminary data.</text>
</comment>
<dbReference type="AlphaFoldDB" id="A0A4U3M1G7"/>
<organism evidence="1 2">
    <name type="scientific">Kribbella jiaozuonensis</name>
    <dbReference type="NCBI Taxonomy" id="2575441"/>
    <lineage>
        <taxon>Bacteria</taxon>
        <taxon>Bacillati</taxon>
        <taxon>Actinomycetota</taxon>
        <taxon>Actinomycetes</taxon>
        <taxon>Propionibacteriales</taxon>
        <taxon>Kribbellaceae</taxon>
        <taxon>Kribbella</taxon>
    </lineage>
</organism>